<evidence type="ECO:0000313" key="2">
    <source>
        <dbReference type="EMBL" id="EXB28635.1"/>
    </source>
</evidence>
<feature type="region of interest" description="Disordered" evidence="1">
    <location>
        <begin position="1"/>
        <end position="62"/>
    </location>
</feature>
<protein>
    <submittedName>
        <fullName evidence="2">Uncharacterized protein</fullName>
    </submittedName>
</protein>
<evidence type="ECO:0000256" key="1">
    <source>
        <dbReference type="SAM" id="MobiDB-lite"/>
    </source>
</evidence>
<accession>W9QMH0</accession>
<dbReference type="EMBL" id="KE343392">
    <property type="protein sequence ID" value="EXB28635.1"/>
    <property type="molecule type" value="Genomic_DNA"/>
</dbReference>
<gene>
    <name evidence="2" type="ORF">L484_003158</name>
</gene>
<name>W9QMH0_9ROSA</name>
<evidence type="ECO:0000313" key="3">
    <source>
        <dbReference type="Proteomes" id="UP000030645"/>
    </source>
</evidence>
<dbReference type="Proteomes" id="UP000030645">
    <property type="component" value="Unassembled WGS sequence"/>
</dbReference>
<keyword evidence="3" id="KW-1185">Reference proteome</keyword>
<sequence length="62" mass="6715">MWTAGLGLVNGPNLLEPLPKGSNEMSTQRKGKRLSNGLCSEESWPTDSSVRFGHMMGGLQPQ</sequence>
<organism evidence="2 3">
    <name type="scientific">Morus notabilis</name>
    <dbReference type="NCBI Taxonomy" id="981085"/>
    <lineage>
        <taxon>Eukaryota</taxon>
        <taxon>Viridiplantae</taxon>
        <taxon>Streptophyta</taxon>
        <taxon>Embryophyta</taxon>
        <taxon>Tracheophyta</taxon>
        <taxon>Spermatophyta</taxon>
        <taxon>Magnoliopsida</taxon>
        <taxon>eudicotyledons</taxon>
        <taxon>Gunneridae</taxon>
        <taxon>Pentapetalae</taxon>
        <taxon>rosids</taxon>
        <taxon>fabids</taxon>
        <taxon>Rosales</taxon>
        <taxon>Moraceae</taxon>
        <taxon>Moreae</taxon>
        <taxon>Morus</taxon>
    </lineage>
</organism>
<proteinExistence type="predicted"/>
<reference evidence="3" key="1">
    <citation type="submission" date="2013-01" db="EMBL/GenBank/DDBJ databases">
        <title>Draft Genome Sequence of a Mulberry Tree, Morus notabilis C.K. Schneid.</title>
        <authorList>
            <person name="He N."/>
            <person name="Zhao S."/>
        </authorList>
    </citation>
    <scope>NUCLEOTIDE SEQUENCE</scope>
</reference>
<dbReference type="AlphaFoldDB" id="W9QMH0"/>